<organism evidence="1">
    <name type="scientific">Sesamum radiatum</name>
    <name type="common">Black benniseed</name>
    <dbReference type="NCBI Taxonomy" id="300843"/>
    <lineage>
        <taxon>Eukaryota</taxon>
        <taxon>Viridiplantae</taxon>
        <taxon>Streptophyta</taxon>
        <taxon>Embryophyta</taxon>
        <taxon>Tracheophyta</taxon>
        <taxon>Spermatophyta</taxon>
        <taxon>Magnoliopsida</taxon>
        <taxon>eudicotyledons</taxon>
        <taxon>Gunneridae</taxon>
        <taxon>Pentapetalae</taxon>
        <taxon>asterids</taxon>
        <taxon>lamiids</taxon>
        <taxon>Lamiales</taxon>
        <taxon>Pedaliaceae</taxon>
        <taxon>Sesamum</taxon>
    </lineage>
</organism>
<reference evidence="1" key="2">
    <citation type="journal article" date="2024" name="Plant">
        <title>Genomic evolution and insights into agronomic trait innovations of Sesamum species.</title>
        <authorList>
            <person name="Miao H."/>
            <person name="Wang L."/>
            <person name="Qu L."/>
            <person name="Liu H."/>
            <person name="Sun Y."/>
            <person name="Le M."/>
            <person name="Wang Q."/>
            <person name="Wei S."/>
            <person name="Zheng Y."/>
            <person name="Lin W."/>
            <person name="Duan Y."/>
            <person name="Cao H."/>
            <person name="Xiong S."/>
            <person name="Wang X."/>
            <person name="Wei L."/>
            <person name="Li C."/>
            <person name="Ma Q."/>
            <person name="Ju M."/>
            <person name="Zhao R."/>
            <person name="Li G."/>
            <person name="Mu C."/>
            <person name="Tian Q."/>
            <person name="Mei H."/>
            <person name="Zhang T."/>
            <person name="Gao T."/>
            <person name="Zhang H."/>
        </authorList>
    </citation>
    <scope>NUCLEOTIDE SEQUENCE</scope>
    <source>
        <strain evidence="1">G02</strain>
    </source>
</reference>
<dbReference type="AlphaFoldDB" id="A0AAW2K988"/>
<comment type="caution">
    <text evidence="1">The sequence shown here is derived from an EMBL/GenBank/DDBJ whole genome shotgun (WGS) entry which is preliminary data.</text>
</comment>
<gene>
    <name evidence="1" type="ORF">Sradi_6196600</name>
</gene>
<evidence type="ECO:0000313" key="1">
    <source>
        <dbReference type="EMBL" id="KAL0303285.1"/>
    </source>
</evidence>
<dbReference type="EMBL" id="JACGWJ010000029">
    <property type="protein sequence ID" value="KAL0303285.1"/>
    <property type="molecule type" value="Genomic_DNA"/>
</dbReference>
<sequence length="95" mass="9729">MACAAARVDTSRINVNKASCISCIMISWGGTSGGRGSTRSSGTCSWCGVACPLSGGCSRGGGFSPGVVIVHRVGLHLSHSLKTLRYRPPLNFASS</sequence>
<proteinExistence type="predicted"/>
<name>A0AAW2K988_SESRA</name>
<protein>
    <submittedName>
        <fullName evidence="1">Uncharacterized protein</fullName>
    </submittedName>
</protein>
<accession>A0AAW2K988</accession>
<reference evidence="1" key="1">
    <citation type="submission" date="2020-06" db="EMBL/GenBank/DDBJ databases">
        <authorList>
            <person name="Li T."/>
            <person name="Hu X."/>
            <person name="Zhang T."/>
            <person name="Song X."/>
            <person name="Zhang H."/>
            <person name="Dai N."/>
            <person name="Sheng W."/>
            <person name="Hou X."/>
            <person name="Wei L."/>
        </authorList>
    </citation>
    <scope>NUCLEOTIDE SEQUENCE</scope>
    <source>
        <strain evidence="1">G02</strain>
        <tissue evidence="1">Leaf</tissue>
    </source>
</reference>